<proteinExistence type="predicted"/>
<dbReference type="EMBL" id="PQFF01000251">
    <property type="protein sequence ID" value="RHZ70235.1"/>
    <property type="molecule type" value="Genomic_DNA"/>
</dbReference>
<dbReference type="OrthoDB" id="2320867at2759"/>
<evidence type="ECO:0000313" key="1">
    <source>
        <dbReference type="EMBL" id="RHZ70235.1"/>
    </source>
</evidence>
<dbReference type="AlphaFoldDB" id="A0A397I3W1"/>
<sequence length="376" mass="44373">MEKAKRRSIRVVLIKKREQLVKFQYIVKPECVTDTNGRSLIHLEELNNPNAITKATDTINHYYFHTLNYSSHRSNNFWENFIKHFGVYIRNNLLPFTSSNTASSHNVEHQECVNILLRNLDPLSIYDENIALELFNKLFINENQLNKKKRVYYTGLSSRTNRRKNQQLCKPAVGTAQISKFFIPSNQQKTNPSLLIQNEQPNENNKEILDTSIQNNNNKDKIEDAIKFIKNILLENISNSKRIPINKGKFSSRSLLNDELVSLRISSYLWANKFQINPLMQTISISTAHKWIYKMDFRHTHYRKGTYIDSHNGQDMIVYHEKFLEMVQYYEQFMSQWLDKECKIRTYSQLNPGEKEHVWITHDESIFYSYDGSCAV</sequence>
<accession>A0A397I3W1</accession>
<name>A0A397I3W1_9GLOM</name>
<keyword evidence="2" id="KW-1185">Reference proteome</keyword>
<evidence type="ECO:0000313" key="2">
    <source>
        <dbReference type="Proteomes" id="UP000266861"/>
    </source>
</evidence>
<dbReference type="Proteomes" id="UP000266861">
    <property type="component" value="Unassembled WGS sequence"/>
</dbReference>
<organism evidence="1 2">
    <name type="scientific">Diversispora epigaea</name>
    <dbReference type="NCBI Taxonomy" id="1348612"/>
    <lineage>
        <taxon>Eukaryota</taxon>
        <taxon>Fungi</taxon>
        <taxon>Fungi incertae sedis</taxon>
        <taxon>Mucoromycota</taxon>
        <taxon>Glomeromycotina</taxon>
        <taxon>Glomeromycetes</taxon>
        <taxon>Diversisporales</taxon>
        <taxon>Diversisporaceae</taxon>
        <taxon>Diversispora</taxon>
    </lineage>
</organism>
<comment type="caution">
    <text evidence="1">The sequence shown here is derived from an EMBL/GenBank/DDBJ whole genome shotgun (WGS) entry which is preliminary data.</text>
</comment>
<protein>
    <submittedName>
        <fullName evidence="1">Uncharacterized protein</fullName>
    </submittedName>
</protein>
<gene>
    <name evidence="1" type="ORF">Glove_274g41</name>
</gene>
<reference evidence="1 2" key="1">
    <citation type="submission" date="2018-08" db="EMBL/GenBank/DDBJ databases">
        <title>Genome and evolution of the arbuscular mycorrhizal fungus Diversispora epigaea (formerly Glomus versiforme) and its bacterial endosymbionts.</title>
        <authorList>
            <person name="Sun X."/>
            <person name="Fei Z."/>
            <person name="Harrison M."/>
        </authorList>
    </citation>
    <scope>NUCLEOTIDE SEQUENCE [LARGE SCALE GENOMIC DNA]</scope>
    <source>
        <strain evidence="1 2">IT104</strain>
    </source>
</reference>